<reference evidence="2" key="1">
    <citation type="journal article" date="2015" name="Nature">
        <title>Complex archaea that bridge the gap between prokaryotes and eukaryotes.</title>
        <authorList>
            <person name="Spang A."/>
            <person name="Saw J.H."/>
            <person name="Jorgensen S.L."/>
            <person name="Zaremba-Niedzwiedzka K."/>
            <person name="Martijn J."/>
            <person name="Lind A.E."/>
            <person name="van Eijk R."/>
            <person name="Schleper C."/>
            <person name="Guy L."/>
            <person name="Ettema T.J."/>
        </authorList>
    </citation>
    <scope>NUCLEOTIDE SEQUENCE</scope>
</reference>
<dbReference type="PANTHER" id="PTHR43044:SF1">
    <property type="entry name" value="QUINOL:CYTOCHROME C OXIDOREDUCTASE QUINONE-BINDING SUBUNIT 2"/>
    <property type="match status" value="1"/>
</dbReference>
<gene>
    <name evidence="2" type="ORF">LCGC14_1275360</name>
</gene>
<protein>
    <recommendedName>
        <fullName evidence="3">Molybdopterin oxidoreductase</fullName>
    </recommendedName>
</protein>
<evidence type="ECO:0000313" key="2">
    <source>
        <dbReference type="EMBL" id="KKM86800.1"/>
    </source>
</evidence>
<keyword evidence="1" id="KW-1133">Transmembrane helix</keyword>
<evidence type="ECO:0008006" key="3">
    <source>
        <dbReference type="Google" id="ProtNLM"/>
    </source>
</evidence>
<feature type="transmembrane region" description="Helical" evidence="1">
    <location>
        <begin position="350"/>
        <end position="371"/>
    </location>
</feature>
<comment type="caution">
    <text evidence="2">The sequence shown here is derived from an EMBL/GenBank/DDBJ whole genome shotgun (WGS) entry which is preliminary data.</text>
</comment>
<accession>A0A0F9NDK0</accession>
<sequence>MIKNNLLESPENISKTNTISTLSLLALIVGLAALAVSFVLLKNNGWGILLSNFVFFTSLAQGSLIVVLIIRMASGHWGRRFFRLGQSINMAFMPFAIVLMTVTLLGHKYIHFWAKHPDEVFWYNPVFFILRNVGFFVIFYALALRLNRTSKLKAPEANKRTYHKLTMNILFLFIVFVLGMTFFSWDMSMTLTHGYMDTIYTFRFMVGAIYSGLAFNFLIMTAAGKLFGVKIITDRIYKHVSTLFFAFSVIWFYTWWAQFFPAWYSHIPEETTTLYAPTHGSFWLIYLGMMVFAWLIPWFSMLFTRIKYKRKGMTVVSASILFGVWLQRYLETVPQLKLSNMISGFHIFNPLNVLVTLGLFGGIFFVLIRIIKKYPEVIPSSEKALDDEKDILVSKPRGWHHVQQEDFEY</sequence>
<feature type="transmembrane region" description="Helical" evidence="1">
    <location>
        <begin position="240"/>
        <end position="260"/>
    </location>
</feature>
<feature type="transmembrane region" description="Helical" evidence="1">
    <location>
        <begin position="312"/>
        <end position="330"/>
    </location>
</feature>
<proteinExistence type="predicted"/>
<evidence type="ECO:0000256" key="1">
    <source>
        <dbReference type="SAM" id="Phobius"/>
    </source>
</evidence>
<feature type="transmembrane region" description="Helical" evidence="1">
    <location>
        <begin position="21"/>
        <end position="40"/>
    </location>
</feature>
<feature type="transmembrane region" description="Helical" evidence="1">
    <location>
        <begin position="165"/>
        <end position="185"/>
    </location>
</feature>
<feature type="transmembrane region" description="Helical" evidence="1">
    <location>
        <begin position="46"/>
        <end position="70"/>
    </location>
</feature>
<feature type="transmembrane region" description="Helical" evidence="1">
    <location>
        <begin position="205"/>
        <end position="228"/>
    </location>
</feature>
<name>A0A0F9NDK0_9ZZZZ</name>
<keyword evidence="1" id="KW-0472">Membrane</keyword>
<dbReference type="AlphaFoldDB" id="A0A0F9NDK0"/>
<feature type="transmembrane region" description="Helical" evidence="1">
    <location>
        <begin position="280"/>
        <end position="300"/>
    </location>
</feature>
<dbReference type="EMBL" id="LAZR01007198">
    <property type="protein sequence ID" value="KKM86800.1"/>
    <property type="molecule type" value="Genomic_DNA"/>
</dbReference>
<feature type="transmembrane region" description="Helical" evidence="1">
    <location>
        <begin position="91"/>
        <end position="110"/>
    </location>
</feature>
<dbReference type="PANTHER" id="PTHR43044">
    <property type="match status" value="1"/>
</dbReference>
<keyword evidence="1" id="KW-0812">Transmembrane</keyword>
<organism evidence="2">
    <name type="scientific">marine sediment metagenome</name>
    <dbReference type="NCBI Taxonomy" id="412755"/>
    <lineage>
        <taxon>unclassified sequences</taxon>
        <taxon>metagenomes</taxon>
        <taxon>ecological metagenomes</taxon>
    </lineage>
</organism>
<feature type="transmembrane region" description="Helical" evidence="1">
    <location>
        <begin position="122"/>
        <end position="144"/>
    </location>
</feature>